<dbReference type="AlphaFoldDB" id="A0A9Q0ZF91"/>
<gene>
    <name evidence="1" type="ORF">OIU79_003376</name>
</gene>
<comment type="caution">
    <text evidence="1">The sequence shown here is derived from an EMBL/GenBank/DDBJ whole genome shotgun (WGS) entry which is preliminary data.</text>
</comment>
<dbReference type="EMBL" id="JAPFFK010000012">
    <property type="protein sequence ID" value="KAJ6732238.1"/>
    <property type="molecule type" value="Genomic_DNA"/>
</dbReference>
<evidence type="ECO:0000313" key="2">
    <source>
        <dbReference type="Proteomes" id="UP001151532"/>
    </source>
</evidence>
<proteinExistence type="predicted"/>
<accession>A0A9Q0ZF91</accession>
<dbReference type="Proteomes" id="UP001151532">
    <property type="component" value="Chromosome 18"/>
</dbReference>
<evidence type="ECO:0000313" key="1">
    <source>
        <dbReference type="EMBL" id="KAJ6732238.1"/>
    </source>
</evidence>
<sequence>MVAVSSGQPISISDDPDAVALIGSSQDAANQINKKEIFWGVSAFYILVNEEVISLSLSMSVPSRTAKSDPTQGRMSLLPAITLYWYRSEFYILVNEEILKRRKEKPKRGAWMGTRFSFLLKLELFSTLMSSMYYSEKINRWWKTRSLNQKVKKDEAVGATTKIVCPEANTESAAPQVKPELPLPVMPTEVEQSILEKPCTDEWCNFAIFQLLYLCQHT</sequence>
<name>A0A9Q0ZF91_SALPP</name>
<keyword evidence="2" id="KW-1185">Reference proteome</keyword>
<dbReference type="OrthoDB" id="1719629at2759"/>
<organism evidence="1 2">
    <name type="scientific">Salix purpurea</name>
    <name type="common">Purple osier willow</name>
    <dbReference type="NCBI Taxonomy" id="77065"/>
    <lineage>
        <taxon>Eukaryota</taxon>
        <taxon>Viridiplantae</taxon>
        <taxon>Streptophyta</taxon>
        <taxon>Embryophyta</taxon>
        <taxon>Tracheophyta</taxon>
        <taxon>Spermatophyta</taxon>
        <taxon>Magnoliopsida</taxon>
        <taxon>eudicotyledons</taxon>
        <taxon>Gunneridae</taxon>
        <taxon>Pentapetalae</taxon>
        <taxon>rosids</taxon>
        <taxon>fabids</taxon>
        <taxon>Malpighiales</taxon>
        <taxon>Salicaceae</taxon>
        <taxon>Saliceae</taxon>
        <taxon>Salix</taxon>
    </lineage>
</organism>
<protein>
    <submittedName>
        <fullName evidence="1">Uncharacterized protein</fullName>
    </submittedName>
</protein>
<reference evidence="1" key="1">
    <citation type="submission" date="2022-11" db="EMBL/GenBank/DDBJ databases">
        <authorList>
            <person name="Hyden B.L."/>
            <person name="Feng K."/>
            <person name="Yates T."/>
            <person name="Jawdy S."/>
            <person name="Smart L.B."/>
            <person name="Muchero W."/>
        </authorList>
    </citation>
    <scope>NUCLEOTIDE SEQUENCE</scope>
    <source>
        <tissue evidence="1">Shoot tip</tissue>
    </source>
</reference>
<reference evidence="1" key="2">
    <citation type="journal article" date="2023" name="Int. J. Mol. Sci.">
        <title>De Novo Assembly and Annotation of 11 Diverse Shrub Willow (Salix) Genomes Reveals Novel Gene Organization in Sex-Linked Regions.</title>
        <authorList>
            <person name="Hyden B."/>
            <person name="Feng K."/>
            <person name="Yates T.B."/>
            <person name="Jawdy S."/>
            <person name="Cereghino C."/>
            <person name="Smart L.B."/>
            <person name="Muchero W."/>
        </authorList>
    </citation>
    <scope>NUCLEOTIDE SEQUENCE</scope>
    <source>
        <tissue evidence="1">Shoot tip</tissue>
    </source>
</reference>